<comment type="function">
    <text evidence="7">Binds directly to 16S ribosomal RNA.</text>
</comment>
<dbReference type="GO" id="GO:0005829">
    <property type="term" value="C:cytosol"/>
    <property type="evidence" value="ECO:0007669"/>
    <property type="project" value="TreeGrafter"/>
</dbReference>
<organism evidence="8 9">
    <name type="scientific">Candidatus Jorgensenbacteria bacterium GW2011_GWC1_48_8</name>
    <dbReference type="NCBI Taxonomy" id="1618666"/>
    <lineage>
        <taxon>Bacteria</taxon>
        <taxon>Candidatus Joergenseniibacteriota</taxon>
    </lineage>
</organism>
<sequence>MPKIKSAKKALRQNIRRRKQNLLRKDKIKEAIKSYRGFLEGKKLTEAKVILPKIYKTLDKMAKVGFIKPNKANRLKSRLAKKLAKS</sequence>
<dbReference type="Gene3D" id="1.20.58.110">
    <property type="entry name" value="Ribosomal protein S20"/>
    <property type="match status" value="1"/>
</dbReference>
<dbReference type="HAMAP" id="MF_00500">
    <property type="entry name" value="Ribosomal_bS20"/>
    <property type="match status" value="1"/>
</dbReference>
<dbReference type="EMBL" id="LCPO01000010">
    <property type="protein sequence ID" value="KKU98942.1"/>
    <property type="molecule type" value="Genomic_DNA"/>
</dbReference>
<protein>
    <recommendedName>
        <fullName evidence="6 7">Small ribosomal subunit protein bS20</fullName>
    </recommendedName>
</protein>
<keyword evidence="4 7" id="KW-0689">Ribosomal protein</keyword>
<keyword evidence="5 7" id="KW-0687">Ribonucleoprotein</keyword>
<dbReference type="AlphaFoldDB" id="A0A0G1UXQ6"/>
<evidence type="ECO:0000256" key="7">
    <source>
        <dbReference type="HAMAP-Rule" id="MF_00500"/>
    </source>
</evidence>
<evidence type="ECO:0000256" key="3">
    <source>
        <dbReference type="ARBA" id="ARBA00022884"/>
    </source>
</evidence>
<dbReference type="PANTHER" id="PTHR33398">
    <property type="entry name" value="30S RIBOSOMAL PROTEIN S20"/>
    <property type="match status" value="1"/>
</dbReference>
<gene>
    <name evidence="7" type="primary">rpsT</name>
    <name evidence="8" type="ORF">UY32_C0010G0003</name>
</gene>
<evidence type="ECO:0000256" key="4">
    <source>
        <dbReference type="ARBA" id="ARBA00022980"/>
    </source>
</evidence>
<dbReference type="InterPro" id="IPR036510">
    <property type="entry name" value="Ribosomal_bS20_sf"/>
</dbReference>
<keyword evidence="3 7" id="KW-0694">RNA-binding</keyword>
<dbReference type="PANTHER" id="PTHR33398:SF1">
    <property type="entry name" value="SMALL RIBOSOMAL SUBUNIT PROTEIN BS20C"/>
    <property type="match status" value="1"/>
</dbReference>
<dbReference type="SUPFAM" id="SSF46992">
    <property type="entry name" value="Ribosomal protein S20"/>
    <property type="match status" value="1"/>
</dbReference>
<evidence type="ECO:0000313" key="9">
    <source>
        <dbReference type="Proteomes" id="UP000034600"/>
    </source>
</evidence>
<dbReference type="Proteomes" id="UP000034600">
    <property type="component" value="Unassembled WGS sequence"/>
</dbReference>
<evidence type="ECO:0000256" key="1">
    <source>
        <dbReference type="ARBA" id="ARBA00007634"/>
    </source>
</evidence>
<evidence type="ECO:0000256" key="2">
    <source>
        <dbReference type="ARBA" id="ARBA00022730"/>
    </source>
</evidence>
<dbReference type="Pfam" id="PF01649">
    <property type="entry name" value="Ribosomal_S20p"/>
    <property type="match status" value="1"/>
</dbReference>
<name>A0A0G1UXQ6_9BACT</name>
<keyword evidence="2 7" id="KW-0699">rRNA-binding</keyword>
<proteinExistence type="inferred from homology"/>
<dbReference type="GO" id="GO:0006412">
    <property type="term" value="P:translation"/>
    <property type="evidence" value="ECO:0007669"/>
    <property type="project" value="UniProtKB-UniRule"/>
</dbReference>
<evidence type="ECO:0000313" key="8">
    <source>
        <dbReference type="EMBL" id="KKU98942.1"/>
    </source>
</evidence>
<dbReference type="GO" id="GO:0015935">
    <property type="term" value="C:small ribosomal subunit"/>
    <property type="evidence" value="ECO:0007669"/>
    <property type="project" value="TreeGrafter"/>
</dbReference>
<evidence type="ECO:0000256" key="5">
    <source>
        <dbReference type="ARBA" id="ARBA00023274"/>
    </source>
</evidence>
<comment type="similarity">
    <text evidence="1 7">Belongs to the bacterial ribosomal protein bS20 family.</text>
</comment>
<dbReference type="GO" id="GO:0003735">
    <property type="term" value="F:structural constituent of ribosome"/>
    <property type="evidence" value="ECO:0007669"/>
    <property type="project" value="InterPro"/>
</dbReference>
<dbReference type="InterPro" id="IPR002583">
    <property type="entry name" value="Ribosomal_bS20"/>
</dbReference>
<dbReference type="NCBIfam" id="TIGR00029">
    <property type="entry name" value="S20"/>
    <property type="match status" value="1"/>
</dbReference>
<accession>A0A0G1UXQ6</accession>
<evidence type="ECO:0000256" key="6">
    <source>
        <dbReference type="ARBA" id="ARBA00035136"/>
    </source>
</evidence>
<reference evidence="8 9" key="1">
    <citation type="journal article" date="2015" name="Nature">
        <title>rRNA introns, odd ribosomes, and small enigmatic genomes across a large radiation of phyla.</title>
        <authorList>
            <person name="Brown C.T."/>
            <person name="Hug L.A."/>
            <person name="Thomas B.C."/>
            <person name="Sharon I."/>
            <person name="Castelle C.J."/>
            <person name="Singh A."/>
            <person name="Wilkins M.J."/>
            <person name="Williams K.H."/>
            <person name="Banfield J.F."/>
        </authorList>
    </citation>
    <scope>NUCLEOTIDE SEQUENCE [LARGE SCALE GENOMIC DNA]</scope>
</reference>
<comment type="caution">
    <text evidence="8">The sequence shown here is derived from an EMBL/GenBank/DDBJ whole genome shotgun (WGS) entry which is preliminary data.</text>
</comment>
<dbReference type="GO" id="GO:0070181">
    <property type="term" value="F:small ribosomal subunit rRNA binding"/>
    <property type="evidence" value="ECO:0007669"/>
    <property type="project" value="TreeGrafter"/>
</dbReference>